<evidence type="ECO:0008006" key="3">
    <source>
        <dbReference type="Google" id="ProtNLM"/>
    </source>
</evidence>
<dbReference type="OrthoDB" id="1693241at2"/>
<gene>
    <name evidence="1" type="ORF">SAMN04488558_10393</name>
</gene>
<name>A0A1H9BT80_9LACT</name>
<evidence type="ECO:0000313" key="2">
    <source>
        <dbReference type="Proteomes" id="UP000198833"/>
    </source>
</evidence>
<dbReference type="STRING" id="89093.SAMN04488558_10393"/>
<proteinExistence type="predicted"/>
<organism evidence="1 2">
    <name type="scientific">Ignavigranum ruoffiae</name>
    <dbReference type="NCBI Taxonomy" id="89093"/>
    <lineage>
        <taxon>Bacteria</taxon>
        <taxon>Bacillati</taxon>
        <taxon>Bacillota</taxon>
        <taxon>Bacilli</taxon>
        <taxon>Lactobacillales</taxon>
        <taxon>Aerococcaceae</taxon>
        <taxon>Ignavigranum</taxon>
    </lineage>
</organism>
<protein>
    <recommendedName>
        <fullName evidence="3">Phage protein</fullName>
    </recommendedName>
</protein>
<sequence>MIEVLLKEYLDNHLDVPSFFEFEDYMPNSFVLIEKTSGRYSNKLKSSTVAIQSYGKTMYAAALLNEKIKELMDNLVELDEVSGIHLNSDYNFTDIDSKRYRYQAVFDINHY</sequence>
<reference evidence="1 2" key="1">
    <citation type="submission" date="2016-10" db="EMBL/GenBank/DDBJ databases">
        <authorList>
            <person name="de Groot N.N."/>
        </authorList>
    </citation>
    <scope>NUCLEOTIDE SEQUENCE [LARGE SCALE GENOMIC DNA]</scope>
    <source>
        <strain evidence="1 2">DSM 15695</strain>
    </source>
</reference>
<dbReference type="RefSeq" id="WP_092570857.1">
    <property type="nucleotide sequence ID" value="NZ_CALUDV010000023.1"/>
</dbReference>
<dbReference type="Proteomes" id="UP000198833">
    <property type="component" value="Unassembled WGS sequence"/>
</dbReference>
<keyword evidence="2" id="KW-1185">Reference proteome</keyword>
<dbReference type="EMBL" id="FOEN01000003">
    <property type="protein sequence ID" value="SEP92069.1"/>
    <property type="molecule type" value="Genomic_DNA"/>
</dbReference>
<accession>A0A1H9BT80</accession>
<dbReference type="AlphaFoldDB" id="A0A1H9BT80"/>
<evidence type="ECO:0000313" key="1">
    <source>
        <dbReference type="EMBL" id="SEP92069.1"/>
    </source>
</evidence>